<reference evidence="2" key="1">
    <citation type="submission" date="2013-10" db="EMBL/GenBank/DDBJ databases">
        <title>Genomic analysis of the causative agents of coccidiosis in chickens.</title>
        <authorList>
            <person name="Reid A.J."/>
            <person name="Blake D."/>
            <person name="Billington K."/>
            <person name="Browne H."/>
            <person name="Dunn M."/>
            <person name="Hung S."/>
            <person name="Kawahara F."/>
            <person name="Miranda-Saavedra D."/>
            <person name="Mourier T."/>
            <person name="Nagra H."/>
            <person name="Otto T.D."/>
            <person name="Rawlings N."/>
            <person name="Sanchez A."/>
            <person name="Sanders M."/>
            <person name="Subramaniam C."/>
            <person name="Tay Y."/>
            <person name="Dear P."/>
            <person name="Doerig C."/>
            <person name="Gruber A."/>
            <person name="Parkinson J."/>
            <person name="Shirley M."/>
            <person name="Wan K.L."/>
            <person name="Berriman M."/>
            <person name="Tomley F."/>
            <person name="Pain A."/>
        </authorList>
    </citation>
    <scope>NUCLEOTIDE SEQUENCE [LARGE SCALE GENOMIC DNA]</scope>
    <source>
        <strain evidence="2">Houghton</strain>
    </source>
</reference>
<organism evidence="2 3">
    <name type="scientific">Eimeria necatrix</name>
    <dbReference type="NCBI Taxonomy" id="51315"/>
    <lineage>
        <taxon>Eukaryota</taxon>
        <taxon>Sar</taxon>
        <taxon>Alveolata</taxon>
        <taxon>Apicomplexa</taxon>
        <taxon>Conoidasida</taxon>
        <taxon>Coccidia</taxon>
        <taxon>Eucoccidiorida</taxon>
        <taxon>Eimeriorina</taxon>
        <taxon>Eimeriidae</taxon>
        <taxon>Eimeria</taxon>
    </lineage>
</organism>
<feature type="compositionally biased region" description="Low complexity" evidence="1">
    <location>
        <begin position="115"/>
        <end position="128"/>
    </location>
</feature>
<dbReference type="GeneID" id="25478347"/>
<reference evidence="2" key="2">
    <citation type="submission" date="2013-10" db="EMBL/GenBank/DDBJ databases">
        <authorList>
            <person name="Aslett M."/>
        </authorList>
    </citation>
    <scope>NUCLEOTIDE SEQUENCE [LARGE SCALE GENOMIC DNA]</scope>
    <source>
        <strain evidence="2">Houghton</strain>
    </source>
</reference>
<protein>
    <submittedName>
        <fullName evidence="2">Uncharacterized protein</fullName>
    </submittedName>
</protein>
<proteinExistence type="predicted"/>
<dbReference type="VEuPathDB" id="ToxoDB:ENH_00082180"/>
<dbReference type="EMBL" id="HG725847">
    <property type="protein sequence ID" value="CDJ69999.1"/>
    <property type="molecule type" value="Genomic_DNA"/>
</dbReference>
<keyword evidence="3" id="KW-1185">Reference proteome</keyword>
<dbReference type="AlphaFoldDB" id="U6N3W8"/>
<dbReference type="RefSeq" id="XP_013438465.1">
    <property type="nucleotide sequence ID" value="XM_013583011.1"/>
</dbReference>
<gene>
    <name evidence="2" type="ORF">ENH_00082180</name>
</gene>
<evidence type="ECO:0000256" key="1">
    <source>
        <dbReference type="SAM" id="MobiDB-lite"/>
    </source>
</evidence>
<sequence>MDRDRRSLYAETDFRSYSGSGNNYFLLDGQDEEKNPQMPELRLSLRELRMRHRKSTAASLGLNKGVPGRTVRAWIACFLLLPLALSLSVASLNRSEEEQLQQQQNTLPAHEPDVRVPSSPSYRASAAYGTAGDTELTQGKLPMTPNLHRTFLSLKLTEDNGLLRTLQGPEWGPVKEALLRSMDSVLESQPDEFEDTDNKVETMRLMLAMDLACLENVAVETKLAVDNARASQSDNHSEDIAAKIKANIDARRKQSRAAELWEVEVLKGKLGSNPELKAALLKLLLAVRSRAASSEYLSATAGTVMLQSDPSPRSKAEENRAYEETTQPVETATITIIFCQLQNEDGRCKMQESQAGNGW</sequence>
<accession>U6N3W8</accession>
<dbReference type="OrthoDB" id="10374387at2759"/>
<feature type="region of interest" description="Disordered" evidence="1">
    <location>
        <begin position="98"/>
        <end position="129"/>
    </location>
</feature>
<dbReference type="Proteomes" id="UP000030754">
    <property type="component" value="Unassembled WGS sequence"/>
</dbReference>
<feature type="region of interest" description="Disordered" evidence="1">
    <location>
        <begin position="306"/>
        <end position="326"/>
    </location>
</feature>
<feature type="compositionally biased region" description="Basic and acidic residues" evidence="1">
    <location>
        <begin position="312"/>
        <end position="323"/>
    </location>
</feature>
<evidence type="ECO:0000313" key="2">
    <source>
        <dbReference type="EMBL" id="CDJ69999.1"/>
    </source>
</evidence>
<name>U6N3W8_9EIME</name>
<evidence type="ECO:0000313" key="3">
    <source>
        <dbReference type="Proteomes" id="UP000030754"/>
    </source>
</evidence>